<proteinExistence type="predicted"/>
<dbReference type="InterPro" id="IPR002957">
    <property type="entry name" value="Keratin_I"/>
</dbReference>
<sequence length="152" mass="17307">MSQAVLGSSGGHSYGVKNVLAAHSHGKLLKSLGGHDDWKTNSLVNINEKETMQHLNQRLSSYLEKVHALEQDNAQLERRICEWYSTNAPNTLPDYSQFLRKIQDLQNKIFSTKVDNTHIIMQIDNAQLAADDLTNKYVMELDLRHNIEADVY</sequence>
<dbReference type="Gene3D" id="1.20.5.1160">
    <property type="entry name" value="Vasodilator-stimulated phosphoprotein"/>
    <property type="match status" value="1"/>
</dbReference>
<organism evidence="5 6">
    <name type="scientific">Ranitomeya imitator</name>
    <name type="common">mimic poison frog</name>
    <dbReference type="NCBI Taxonomy" id="111125"/>
    <lineage>
        <taxon>Eukaryota</taxon>
        <taxon>Metazoa</taxon>
        <taxon>Chordata</taxon>
        <taxon>Craniata</taxon>
        <taxon>Vertebrata</taxon>
        <taxon>Euteleostomi</taxon>
        <taxon>Amphibia</taxon>
        <taxon>Batrachia</taxon>
        <taxon>Anura</taxon>
        <taxon>Neobatrachia</taxon>
        <taxon>Hyloidea</taxon>
        <taxon>Dendrobatidae</taxon>
        <taxon>Dendrobatinae</taxon>
        <taxon>Ranitomeya</taxon>
    </lineage>
</organism>
<dbReference type="InterPro" id="IPR039008">
    <property type="entry name" value="IF_rod_dom"/>
</dbReference>
<name>A0ABN9MKR5_9NEOB</name>
<dbReference type="PANTHER" id="PTHR23239">
    <property type="entry name" value="INTERMEDIATE FILAMENT"/>
    <property type="match status" value="1"/>
</dbReference>
<dbReference type="PANTHER" id="PTHR23239:SF155">
    <property type="entry name" value="KERATIN, TYPE I CUTICULAR HA2"/>
    <property type="match status" value="1"/>
</dbReference>
<dbReference type="Proteomes" id="UP001176940">
    <property type="component" value="Unassembled WGS sequence"/>
</dbReference>
<evidence type="ECO:0000256" key="3">
    <source>
        <dbReference type="SAM" id="Coils"/>
    </source>
</evidence>
<accession>A0ABN9MKR5</accession>
<dbReference type="EMBL" id="CAUEEQ010078225">
    <property type="protein sequence ID" value="CAJ0967307.1"/>
    <property type="molecule type" value="Genomic_DNA"/>
</dbReference>
<evidence type="ECO:0000256" key="2">
    <source>
        <dbReference type="ARBA" id="ARBA00023054"/>
    </source>
</evidence>
<comment type="caution">
    <text evidence="5">The sequence shown here is derived from an EMBL/GenBank/DDBJ whole genome shotgun (WGS) entry which is preliminary data.</text>
</comment>
<keyword evidence="2 3" id="KW-0175">Coiled coil</keyword>
<feature type="coiled-coil region" evidence="3">
    <location>
        <begin position="52"/>
        <end position="79"/>
    </location>
</feature>
<dbReference type="SUPFAM" id="SSF64593">
    <property type="entry name" value="Intermediate filament protein, coiled coil region"/>
    <property type="match status" value="1"/>
</dbReference>
<dbReference type="Pfam" id="PF00038">
    <property type="entry name" value="Filament"/>
    <property type="match status" value="1"/>
</dbReference>
<evidence type="ECO:0000256" key="1">
    <source>
        <dbReference type="ARBA" id="ARBA00022754"/>
    </source>
</evidence>
<keyword evidence="1" id="KW-0403">Intermediate filament</keyword>
<evidence type="ECO:0000313" key="6">
    <source>
        <dbReference type="Proteomes" id="UP001176940"/>
    </source>
</evidence>
<gene>
    <name evidence="5" type="ORF">RIMI_LOCUS22126529</name>
</gene>
<reference evidence="5" key="1">
    <citation type="submission" date="2023-07" db="EMBL/GenBank/DDBJ databases">
        <authorList>
            <person name="Stuckert A."/>
        </authorList>
    </citation>
    <scope>NUCLEOTIDE SEQUENCE</scope>
</reference>
<evidence type="ECO:0000313" key="5">
    <source>
        <dbReference type="EMBL" id="CAJ0967307.1"/>
    </source>
</evidence>
<dbReference type="PROSITE" id="PS51842">
    <property type="entry name" value="IF_ROD_2"/>
    <property type="match status" value="1"/>
</dbReference>
<keyword evidence="6" id="KW-1185">Reference proteome</keyword>
<evidence type="ECO:0000259" key="4">
    <source>
        <dbReference type="PROSITE" id="PS51842"/>
    </source>
</evidence>
<protein>
    <recommendedName>
        <fullName evidence="4">IF rod domain-containing protein</fullName>
    </recommendedName>
</protein>
<feature type="domain" description="IF rod" evidence="4">
    <location>
        <begin position="48"/>
        <end position="152"/>
    </location>
</feature>